<keyword evidence="5 7" id="KW-0472">Membrane</keyword>
<dbReference type="Gene3D" id="1.20.1250.20">
    <property type="entry name" value="MFS general substrate transporter like domains"/>
    <property type="match status" value="2"/>
</dbReference>
<feature type="transmembrane region" description="Helical" evidence="7">
    <location>
        <begin position="193"/>
        <end position="212"/>
    </location>
</feature>
<feature type="transmembrane region" description="Helical" evidence="7">
    <location>
        <begin position="387"/>
        <end position="405"/>
    </location>
</feature>
<feature type="transmembrane region" description="Helical" evidence="7">
    <location>
        <begin position="325"/>
        <end position="350"/>
    </location>
</feature>
<gene>
    <name evidence="9" type="ORF">B0A52_00329</name>
</gene>
<dbReference type="CDD" id="cd11060">
    <property type="entry name" value="CYP57A1-like"/>
    <property type="match status" value="1"/>
</dbReference>
<dbReference type="InterPro" id="IPR036396">
    <property type="entry name" value="Cyt_P450_sf"/>
</dbReference>
<dbReference type="InterPro" id="IPR036259">
    <property type="entry name" value="MFS_trans_sf"/>
</dbReference>
<feature type="transmembrane region" description="Helical" evidence="7">
    <location>
        <begin position="224"/>
        <end position="244"/>
    </location>
</feature>
<sequence length="926" mass="104051">MADKSDTLETQISNAPTGEQIEKSVTVDTVHHDQAVEVLYNYQGEQTWTPEEEKRLLRKIDLRLMCLLCVTFGLQYYDKAMLSQAAIFELVPDLKLNVGIRYSMSASIFYLGYIAGAYPNVLLAQRFPIDRFLFSLVIVWGVCLIATAGVSNWQGLYAQRFFLGLLESGVAPTFMMVVGQWYKKEEQGFRMGIWYSCAPWVSLFSPLVNYGIGHINGALSPWRYMYLVAGSLTIIWAFVILFCMDSDPIRARHLNEREKYIAVSRMRSNNAGVRNTHMKKDQVIELFLDVKFWLNVIMALCLYIANGPLSSFVPILINHMGFSGLNSLLLTMPLGAIVGSATLIVGYLAGKLHNMKLYLVAICTAVTLLSAALMWGLPTSNIGGRLFAVYILGIYNCGYSVLMTVQIANTSGYTKRSLSSAGIHVGYCLGNFIGPLVFLTREAPQYTTGFATVTATSALAIILALVYRYICVWENKVRDNRGIAEGFDHAYEEMTDKQNPQFRYGATVRVGPDEVVTTNLEAIKTIYGAGAKFRKSDWYAPQQGTRKFDLFAERDEFVHRNQRRLVNHLYATSSLLQLEPQIDQVIRDFINILHWKQGESLDLGLWLQLFAFDVIGQVTFSQKFGLMDAGKESEALLQIKQSAAMASWSNQIPWLSKIVTTINQYFRTQIMANARNGSIRQFTVQQVESRMLRGSHHRDMLAGFLDVHKAHPDAFDSAAIISMASSNVNAGSDTTAISLRAMFYYLIQNPRCMQTLLEEIQPVTDGSTQGDVVTYEQALGMPYLQAVMNEALRMHSLVGQSLPRVVPKEGLMVGRYSLPGGTIVGTSPYVMGRCEDLYGSDAKFFRPERWLDKNEKSNLTRFNLAFGGASRLCIGKNLSWIEMSKLLPTILKTFKVESFGRELVLEEECFFFVFQRGLKVKLTARS</sequence>
<dbReference type="GO" id="GO:0022857">
    <property type="term" value="F:transmembrane transporter activity"/>
    <property type="evidence" value="ECO:0007669"/>
    <property type="project" value="InterPro"/>
</dbReference>
<feature type="transmembrane region" description="Helical" evidence="7">
    <location>
        <begin position="161"/>
        <end position="181"/>
    </location>
</feature>
<evidence type="ECO:0000256" key="5">
    <source>
        <dbReference type="ARBA" id="ARBA00023136"/>
    </source>
</evidence>
<keyword evidence="2" id="KW-0813">Transport</keyword>
<evidence type="ECO:0000256" key="4">
    <source>
        <dbReference type="ARBA" id="ARBA00022989"/>
    </source>
</evidence>
<dbReference type="GO" id="GO:0016705">
    <property type="term" value="F:oxidoreductase activity, acting on paired donors, with incorporation or reduction of molecular oxygen"/>
    <property type="evidence" value="ECO:0007669"/>
    <property type="project" value="InterPro"/>
</dbReference>
<dbReference type="VEuPathDB" id="FungiDB:PV10_03823"/>
<dbReference type="Pfam" id="PF07690">
    <property type="entry name" value="MFS_1"/>
    <property type="match status" value="1"/>
</dbReference>
<dbReference type="InterPro" id="IPR002401">
    <property type="entry name" value="Cyt_P450_E_grp-I"/>
</dbReference>
<feature type="transmembrane region" description="Helical" evidence="7">
    <location>
        <begin position="417"/>
        <end position="438"/>
    </location>
</feature>
<feature type="binding site" description="axial binding residue" evidence="6">
    <location>
        <position position="873"/>
    </location>
    <ligand>
        <name>heme</name>
        <dbReference type="ChEBI" id="CHEBI:30413"/>
    </ligand>
    <ligandPart>
        <name>Fe</name>
        <dbReference type="ChEBI" id="CHEBI:18248"/>
    </ligandPart>
</feature>
<feature type="transmembrane region" description="Helical" evidence="7">
    <location>
        <begin position="100"/>
        <end position="121"/>
    </location>
</feature>
<evidence type="ECO:0000256" key="1">
    <source>
        <dbReference type="ARBA" id="ARBA00004141"/>
    </source>
</evidence>
<comment type="cofactor">
    <cofactor evidence="6">
        <name>heme</name>
        <dbReference type="ChEBI" id="CHEBI:30413"/>
    </cofactor>
</comment>
<evidence type="ECO:0000256" key="7">
    <source>
        <dbReference type="SAM" id="Phobius"/>
    </source>
</evidence>
<evidence type="ECO:0000256" key="3">
    <source>
        <dbReference type="ARBA" id="ARBA00022692"/>
    </source>
</evidence>
<comment type="caution">
    <text evidence="9">The sequence shown here is derived from an EMBL/GenBank/DDBJ whole genome shotgun (WGS) entry which is preliminary data.</text>
</comment>
<feature type="transmembrane region" description="Helical" evidence="7">
    <location>
        <begin position="60"/>
        <end position="77"/>
    </location>
</feature>
<dbReference type="InterPro" id="IPR020846">
    <property type="entry name" value="MFS_dom"/>
</dbReference>
<dbReference type="PROSITE" id="PS50850">
    <property type="entry name" value="MFS"/>
    <property type="match status" value="1"/>
</dbReference>
<dbReference type="PRINTS" id="PR00463">
    <property type="entry name" value="EP450I"/>
</dbReference>
<dbReference type="Pfam" id="PF00067">
    <property type="entry name" value="p450"/>
    <property type="match status" value="1"/>
</dbReference>
<dbReference type="VEuPathDB" id="FungiDB:PV10_06718"/>
<dbReference type="EMBL" id="NAJM01000001">
    <property type="protein sequence ID" value="RVX75972.1"/>
    <property type="molecule type" value="Genomic_DNA"/>
</dbReference>
<dbReference type="GO" id="GO:0004497">
    <property type="term" value="F:monooxygenase activity"/>
    <property type="evidence" value="ECO:0007669"/>
    <property type="project" value="InterPro"/>
</dbReference>
<dbReference type="OrthoDB" id="3934656at2759"/>
<dbReference type="InterPro" id="IPR001128">
    <property type="entry name" value="Cyt_P450"/>
</dbReference>
<keyword evidence="6" id="KW-0349">Heme</keyword>
<feature type="domain" description="Major facilitator superfamily (MFS) profile" evidence="8">
    <location>
        <begin position="64"/>
        <end position="476"/>
    </location>
</feature>
<keyword evidence="3 7" id="KW-0812">Transmembrane</keyword>
<evidence type="ECO:0000313" key="10">
    <source>
        <dbReference type="Proteomes" id="UP000288859"/>
    </source>
</evidence>
<keyword evidence="6" id="KW-0479">Metal-binding</keyword>
<proteinExistence type="predicted"/>
<dbReference type="PANTHER" id="PTHR43791">
    <property type="entry name" value="PERMEASE-RELATED"/>
    <property type="match status" value="1"/>
</dbReference>
<reference evidence="9 10" key="1">
    <citation type="submission" date="2017-03" db="EMBL/GenBank/DDBJ databases">
        <title>Genomes of endolithic fungi from Antarctica.</title>
        <authorList>
            <person name="Coleine C."/>
            <person name="Masonjones S."/>
            <person name="Stajich J.E."/>
        </authorList>
    </citation>
    <scope>NUCLEOTIDE SEQUENCE [LARGE SCALE GENOMIC DNA]</scope>
    <source>
        <strain evidence="9 10">CCFEE 6314</strain>
    </source>
</reference>
<organism evidence="9 10">
    <name type="scientific">Exophiala mesophila</name>
    <name type="common">Black yeast-like fungus</name>
    <dbReference type="NCBI Taxonomy" id="212818"/>
    <lineage>
        <taxon>Eukaryota</taxon>
        <taxon>Fungi</taxon>
        <taxon>Dikarya</taxon>
        <taxon>Ascomycota</taxon>
        <taxon>Pezizomycotina</taxon>
        <taxon>Eurotiomycetes</taxon>
        <taxon>Chaetothyriomycetidae</taxon>
        <taxon>Chaetothyriales</taxon>
        <taxon>Herpotrichiellaceae</taxon>
        <taxon>Exophiala</taxon>
    </lineage>
</organism>
<dbReference type="Gene3D" id="1.10.630.10">
    <property type="entry name" value="Cytochrome P450"/>
    <property type="match status" value="1"/>
</dbReference>
<dbReference type="Proteomes" id="UP000288859">
    <property type="component" value="Unassembled WGS sequence"/>
</dbReference>
<feature type="transmembrane region" description="Helical" evidence="7">
    <location>
        <begin position="133"/>
        <end position="155"/>
    </location>
</feature>
<name>A0A438NJT2_EXOME</name>
<comment type="subcellular location">
    <subcellularLocation>
        <location evidence="1">Membrane</location>
        <topology evidence="1">Multi-pass membrane protein</topology>
    </subcellularLocation>
</comment>
<feature type="transmembrane region" description="Helical" evidence="7">
    <location>
        <begin position="450"/>
        <end position="471"/>
    </location>
</feature>
<dbReference type="SUPFAM" id="SSF103473">
    <property type="entry name" value="MFS general substrate transporter"/>
    <property type="match status" value="1"/>
</dbReference>
<dbReference type="PRINTS" id="PR00385">
    <property type="entry name" value="P450"/>
</dbReference>
<evidence type="ECO:0000259" key="8">
    <source>
        <dbReference type="PROSITE" id="PS50850"/>
    </source>
</evidence>
<protein>
    <recommendedName>
        <fullName evidence="8">Major facilitator superfamily (MFS) profile domain-containing protein</fullName>
    </recommendedName>
</protein>
<dbReference type="GO" id="GO:0005506">
    <property type="term" value="F:iron ion binding"/>
    <property type="evidence" value="ECO:0007669"/>
    <property type="project" value="InterPro"/>
</dbReference>
<evidence type="ECO:0000256" key="6">
    <source>
        <dbReference type="PIRSR" id="PIRSR602401-1"/>
    </source>
</evidence>
<evidence type="ECO:0000256" key="2">
    <source>
        <dbReference type="ARBA" id="ARBA00022448"/>
    </source>
</evidence>
<keyword evidence="6" id="KW-0408">Iron</keyword>
<accession>A0A438NJT2</accession>
<dbReference type="SUPFAM" id="SSF48264">
    <property type="entry name" value="Cytochrome P450"/>
    <property type="match status" value="1"/>
</dbReference>
<dbReference type="PANTHER" id="PTHR43791:SF35">
    <property type="entry name" value="MAJOR FACILITATOR SUPERFAMILY (MFS) PROFILE DOMAIN-CONTAINING PROTEIN"/>
    <property type="match status" value="1"/>
</dbReference>
<evidence type="ECO:0000313" key="9">
    <source>
        <dbReference type="EMBL" id="RVX75972.1"/>
    </source>
</evidence>
<dbReference type="GO" id="GO:0020037">
    <property type="term" value="F:heme binding"/>
    <property type="evidence" value="ECO:0007669"/>
    <property type="project" value="InterPro"/>
</dbReference>
<dbReference type="GO" id="GO:0016020">
    <property type="term" value="C:membrane"/>
    <property type="evidence" value="ECO:0007669"/>
    <property type="project" value="UniProtKB-SubCell"/>
</dbReference>
<keyword evidence="4 7" id="KW-1133">Transmembrane helix</keyword>
<feature type="transmembrane region" description="Helical" evidence="7">
    <location>
        <begin position="357"/>
        <end position="375"/>
    </location>
</feature>
<dbReference type="AlphaFoldDB" id="A0A438NJT2"/>
<dbReference type="InterPro" id="IPR011701">
    <property type="entry name" value="MFS"/>
</dbReference>